<dbReference type="AlphaFoldDB" id="J7GST7"/>
<gene>
    <name evidence="1" type="ORF">A33U_072</name>
</gene>
<organism evidence="1 2">
    <name type="scientific">Candidatus Carsonella ruddii CE isolate Thao2000</name>
    <dbReference type="NCBI Taxonomy" id="1202536"/>
    <lineage>
        <taxon>Bacteria</taxon>
        <taxon>Pseudomonadati</taxon>
        <taxon>Pseudomonadota</taxon>
        <taxon>Gammaproteobacteria</taxon>
        <taxon>Oceanospirillales</taxon>
        <taxon>Halomonadaceae</taxon>
        <taxon>Zymobacter group</taxon>
        <taxon>Candidatus Carsonella</taxon>
    </lineage>
</organism>
<proteinExistence type="predicted"/>
<dbReference type="KEGG" id="cru:A33U_072"/>
<dbReference type="HOGENOM" id="CLU_3165847_0_0_6"/>
<reference evidence="1 2" key="1">
    <citation type="journal article" date="2012" name="Mol. Biol. Evol.">
        <title>Genome reduction and co-evolution between the primary and secondary bacterial symbionts of psyllids.</title>
        <authorList>
            <person name="Sloan D.B."/>
            <person name="Moran N.A."/>
        </authorList>
    </citation>
    <scope>NUCLEOTIDE SEQUENCE [LARGE SCALE GENOMIC DNA]</scope>
    <source>
        <strain evidence="1 2">CE</strain>
    </source>
</reference>
<protein>
    <submittedName>
        <fullName evidence="1">Uncharacterized protein</fullName>
    </submittedName>
</protein>
<dbReference type="EMBL" id="CP003541">
    <property type="protein sequence ID" value="AFP83539.1"/>
    <property type="molecule type" value="Genomic_DNA"/>
</dbReference>
<dbReference type="PATRIC" id="fig|1202536.3.peg.64"/>
<accession>J7GST7</accession>
<sequence>MYYLIRYKKENFDFFFKRYKKSLDKKNFLKTKNFNKKDKIKIINKIK</sequence>
<dbReference type="Proteomes" id="UP000003932">
    <property type="component" value="Chromosome"/>
</dbReference>
<evidence type="ECO:0000313" key="2">
    <source>
        <dbReference type="Proteomes" id="UP000003932"/>
    </source>
</evidence>
<evidence type="ECO:0000313" key="1">
    <source>
        <dbReference type="EMBL" id="AFP83539.1"/>
    </source>
</evidence>
<name>J7GST7_CARRU</name>
<dbReference type="RefSeq" id="WP_014886840.1">
    <property type="nucleotide sequence ID" value="NC_018414.1"/>
</dbReference>